<dbReference type="InterPro" id="IPR026992">
    <property type="entry name" value="DIOX_N"/>
</dbReference>
<dbReference type="Proteomes" id="UP001140453">
    <property type="component" value="Unassembled WGS sequence"/>
</dbReference>
<evidence type="ECO:0000256" key="2">
    <source>
        <dbReference type="RuleBase" id="RU003682"/>
    </source>
</evidence>
<dbReference type="OrthoDB" id="406156at2759"/>
<organism evidence="4 5">
    <name type="scientific">Gnomoniopsis smithogilvyi</name>
    <dbReference type="NCBI Taxonomy" id="1191159"/>
    <lineage>
        <taxon>Eukaryota</taxon>
        <taxon>Fungi</taxon>
        <taxon>Dikarya</taxon>
        <taxon>Ascomycota</taxon>
        <taxon>Pezizomycotina</taxon>
        <taxon>Sordariomycetes</taxon>
        <taxon>Sordariomycetidae</taxon>
        <taxon>Diaporthales</taxon>
        <taxon>Gnomoniaceae</taxon>
        <taxon>Gnomoniopsis</taxon>
    </lineage>
</organism>
<gene>
    <name evidence="4" type="ORF">N0V93_006005</name>
</gene>
<dbReference type="GO" id="GO:0046872">
    <property type="term" value="F:metal ion binding"/>
    <property type="evidence" value="ECO:0007669"/>
    <property type="project" value="UniProtKB-KW"/>
</dbReference>
<name>A0A9W8YNV8_9PEZI</name>
<keyword evidence="2" id="KW-0560">Oxidoreductase</keyword>
<evidence type="ECO:0000259" key="3">
    <source>
        <dbReference type="PROSITE" id="PS51471"/>
    </source>
</evidence>
<dbReference type="EMBL" id="JAPEVB010000004">
    <property type="protein sequence ID" value="KAJ4388547.1"/>
    <property type="molecule type" value="Genomic_DNA"/>
</dbReference>
<keyword evidence="2" id="KW-0479">Metal-binding</keyword>
<dbReference type="PANTHER" id="PTHR47990">
    <property type="entry name" value="2-OXOGLUTARATE (2OG) AND FE(II)-DEPENDENT OXYGENASE SUPERFAMILY PROTEIN-RELATED"/>
    <property type="match status" value="1"/>
</dbReference>
<comment type="caution">
    <text evidence="4">The sequence shown here is derived from an EMBL/GenBank/DDBJ whole genome shotgun (WGS) entry which is preliminary data.</text>
</comment>
<dbReference type="InterPro" id="IPR050231">
    <property type="entry name" value="Iron_ascorbate_oxido_reductase"/>
</dbReference>
<protein>
    <recommendedName>
        <fullName evidence="3">Fe2OG dioxygenase domain-containing protein</fullName>
    </recommendedName>
</protein>
<dbReference type="GO" id="GO:0044283">
    <property type="term" value="P:small molecule biosynthetic process"/>
    <property type="evidence" value="ECO:0007669"/>
    <property type="project" value="UniProtKB-ARBA"/>
</dbReference>
<reference evidence="4" key="1">
    <citation type="submission" date="2022-10" db="EMBL/GenBank/DDBJ databases">
        <title>Tapping the CABI collections for fungal endophytes: first genome assemblies for Collariella, Neodidymelliopsis, Ascochyta clinopodiicola, Didymella pomorum, Didymosphaeria variabile, Neocosmospora piperis and Neocucurbitaria cava.</title>
        <authorList>
            <person name="Hill R."/>
        </authorList>
    </citation>
    <scope>NUCLEOTIDE SEQUENCE</scope>
    <source>
        <strain evidence="4">IMI 355082</strain>
    </source>
</reference>
<dbReference type="GO" id="GO:0016491">
    <property type="term" value="F:oxidoreductase activity"/>
    <property type="evidence" value="ECO:0007669"/>
    <property type="project" value="UniProtKB-KW"/>
</dbReference>
<dbReference type="InterPro" id="IPR027443">
    <property type="entry name" value="IPNS-like_sf"/>
</dbReference>
<dbReference type="SUPFAM" id="SSF51197">
    <property type="entry name" value="Clavaminate synthase-like"/>
    <property type="match status" value="1"/>
</dbReference>
<dbReference type="InterPro" id="IPR005123">
    <property type="entry name" value="Oxoglu/Fe-dep_dioxygenase_dom"/>
</dbReference>
<accession>A0A9W8YNV8</accession>
<feature type="domain" description="Fe2OG dioxygenase" evidence="3">
    <location>
        <begin position="178"/>
        <end position="281"/>
    </location>
</feature>
<sequence>MASILERAETNTALVHEQLHTGEAFVLDFARLKSGQNRRELLEVIEKAAPTGFLHIVNHGLDPKLFQTLRKVTYDVMTATMEEKDRDTAVEGTGSFEGYKPRTPEEIRQGILPGIEEYNYDYNSPGTITRPKVIQENEISIRTVFDFYHSELTPALLSLLGDYCDLDLIEGHTKATEVAHFLLYHPHWYNDTDKKRAAYGGHTDIGSLTYLNCNPVAGLQIYGPNGWVYAAYVENSIVVNAGDALEYMTGGKINATLHRVIKPVHGQKNDPRPAIPFFVHPNHDVMVASLQATKERRERLTAESRAKPGHPVDSIGLNRIISALSIQREDIYLEAIDGQAWLAAKRKGLVNSPPGVVINYHNLALSRPFSI</sequence>
<dbReference type="AlphaFoldDB" id="A0A9W8YNV8"/>
<dbReference type="Pfam" id="PF14226">
    <property type="entry name" value="DIOX_N"/>
    <property type="match status" value="1"/>
</dbReference>
<dbReference type="PROSITE" id="PS51471">
    <property type="entry name" value="FE2OG_OXY"/>
    <property type="match status" value="1"/>
</dbReference>
<dbReference type="InterPro" id="IPR044861">
    <property type="entry name" value="IPNS-like_FE2OG_OXY"/>
</dbReference>
<evidence type="ECO:0000256" key="1">
    <source>
        <dbReference type="ARBA" id="ARBA00008056"/>
    </source>
</evidence>
<dbReference type="Gene3D" id="2.60.120.330">
    <property type="entry name" value="B-lactam Antibiotic, Isopenicillin N Synthase, Chain"/>
    <property type="match status" value="1"/>
</dbReference>
<proteinExistence type="inferred from homology"/>
<comment type="similarity">
    <text evidence="1 2">Belongs to the iron/ascorbate-dependent oxidoreductase family.</text>
</comment>
<keyword evidence="2" id="KW-0408">Iron</keyword>
<evidence type="ECO:0000313" key="4">
    <source>
        <dbReference type="EMBL" id="KAJ4388547.1"/>
    </source>
</evidence>
<evidence type="ECO:0000313" key="5">
    <source>
        <dbReference type="Proteomes" id="UP001140453"/>
    </source>
</evidence>
<keyword evidence="5" id="KW-1185">Reference proteome</keyword>
<dbReference type="Pfam" id="PF03171">
    <property type="entry name" value="2OG-FeII_Oxy"/>
    <property type="match status" value="1"/>
</dbReference>